<dbReference type="Proteomes" id="UP000566819">
    <property type="component" value="Unassembled WGS sequence"/>
</dbReference>
<sequence length="667" mass="75859">MERLSSSAKDSIYERGDAKANRPSHTIMGLALLVLVSTNSDMQISSTNENYLFVSGLPTAALVRSTKGLLMATKSSYTSDSGEDHDSSELCNLCRNIDLEKPLSLHDLKDDCVLCQILSKRLEEARNKEPEIRLLKARQYVRICAVLEPQDDSRRSKSIPPGLPGFLQSGSPLHFELIKEWVRLCNEGKCSQRGACCPEPDRDLMPTRVIDVGNGPTAPLILTNKDKIGRGERYVALSHCWGKPTEEEKGWSTTCENKERRAQGFPDTELPQTFQDAIRVTRELSQRYLWIDSLCIIQDDPGDWDTESKKMKAVFKNAYCTIAATSAEDSTKGFLNRPLKEEDSQYVTVPKSSHGKVYVCTSIDDFPGDVEEGLLNKRAWVLQERALSRRTIHFTKRQTYWECGGGVRCETLTYMRNAKLSFLSDPEFPRSIIRRSLPARIKLFQSLFTDYSNLDITYPTDRPVAIDSLATVLAEALHTNVRYGIFECFLHQSLLWQRAQNISLRQISYPAGKAPPSWSWMAYCNANSENNETDDGQIQYLQDRHVEWDSSVQFVKAEANNYVLEARVRWLQDFKIKPEGVIHDQKDNEVGHLWFDSQPGKALSEVRCAIMGREKTRTKDGKRKYYVLFVTESATHPGRGKFGRVGMGWIQQRFILFDDQDDTAQIL</sequence>
<organism evidence="2 3">
    <name type="scientific">Cudoniella acicularis</name>
    <dbReference type="NCBI Taxonomy" id="354080"/>
    <lineage>
        <taxon>Eukaryota</taxon>
        <taxon>Fungi</taxon>
        <taxon>Dikarya</taxon>
        <taxon>Ascomycota</taxon>
        <taxon>Pezizomycotina</taxon>
        <taxon>Leotiomycetes</taxon>
        <taxon>Helotiales</taxon>
        <taxon>Tricladiaceae</taxon>
        <taxon>Cudoniella</taxon>
    </lineage>
</organism>
<feature type="domain" description="Heterokaryon incompatibility" evidence="1">
    <location>
        <begin position="234"/>
        <end position="384"/>
    </location>
</feature>
<dbReference type="AlphaFoldDB" id="A0A8H4RSJ9"/>
<keyword evidence="3" id="KW-1185">Reference proteome</keyword>
<accession>A0A8H4RSJ9</accession>
<evidence type="ECO:0000313" key="2">
    <source>
        <dbReference type="EMBL" id="KAF4634210.1"/>
    </source>
</evidence>
<dbReference type="Pfam" id="PF06985">
    <property type="entry name" value="HET"/>
    <property type="match status" value="1"/>
</dbReference>
<dbReference type="InterPro" id="IPR010730">
    <property type="entry name" value="HET"/>
</dbReference>
<dbReference type="EMBL" id="JAAMPI010000201">
    <property type="protein sequence ID" value="KAF4634210.1"/>
    <property type="molecule type" value="Genomic_DNA"/>
</dbReference>
<name>A0A8H4RSJ9_9HELO</name>
<dbReference type="PANTHER" id="PTHR33112:SF10">
    <property type="entry name" value="TOL"/>
    <property type="match status" value="1"/>
</dbReference>
<evidence type="ECO:0000313" key="3">
    <source>
        <dbReference type="Proteomes" id="UP000566819"/>
    </source>
</evidence>
<dbReference type="PANTHER" id="PTHR33112">
    <property type="entry name" value="DOMAIN PROTEIN, PUTATIVE-RELATED"/>
    <property type="match status" value="1"/>
</dbReference>
<reference evidence="2 3" key="1">
    <citation type="submission" date="2020-03" db="EMBL/GenBank/DDBJ databases">
        <title>Draft Genome Sequence of Cudoniella acicularis.</title>
        <authorList>
            <person name="Buettner E."/>
            <person name="Kellner H."/>
        </authorList>
    </citation>
    <scope>NUCLEOTIDE SEQUENCE [LARGE SCALE GENOMIC DNA]</scope>
    <source>
        <strain evidence="2 3">DSM 108380</strain>
    </source>
</reference>
<comment type="caution">
    <text evidence="2">The sequence shown here is derived from an EMBL/GenBank/DDBJ whole genome shotgun (WGS) entry which is preliminary data.</text>
</comment>
<dbReference type="OrthoDB" id="4062651at2759"/>
<evidence type="ECO:0000259" key="1">
    <source>
        <dbReference type="Pfam" id="PF06985"/>
    </source>
</evidence>
<protein>
    <recommendedName>
        <fullName evidence="1">Heterokaryon incompatibility domain-containing protein</fullName>
    </recommendedName>
</protein>
<gene>
    <name evidence="2" type="ORF">G7Y89_g3912</name>
</gene>
<proteinExistence type="predicted"/>